<dbReference type="EMBL" id="KV453909">
    <property type="protein sequence ID" value="ODV82111.1"/>
    <property type="molecule type" value="Genomic_DNA"/>
</dbReference>
<reference evidence="2" key="1">
    <citation type="submission" date="2016-05" db="EMBL/GenBank/DDBJ databases">
        <title>Comparative genomics of biotechnologically important yeasts.</title>
        <authorList>
            <consortium name="DOE Joint Genome Institute"/>
            <person name="Riley R."/>
            <person name="Haridas S."/>
            <person name="Wolfe K.H."/>
            <person name="Lopes M.R."/>
            <person name="Hittinger C.T."/>
            <person name="Goker M."/>
            <person name="Salamov A."/>
            <person name="Wisecaver J."/>
            <person name="Long T.M."/>
            <person name="Aerts A.L."/>
            <person name="Barry K."/>
            <person name="Choi C."/>
            <person name="Clum A."/>
            <person name="Coughlan A.Y."/>
            <person name="Deshpande S."/>
            <person name="Douglass A.P."/>
            <person name="Hanson S.J."/>
            <person name="Klenk H.-P."/>
            <person name="Labutti K."/>
            <person name="Lapidus A."/>
            <person name="Lindquist E."/>
            <person name="Lipzen A."/>
            <person name="Meier-Kolthoff J.P."/>
            <person name="Ohm R.A."/>
            <person name="Otillar R.P."/>
            <person name="Pangilinan J."/>
            <person name="Peng Y."/>
            <person name="Rokas A."/>
            <person name="Rosa C.A."/>
            <person name="Scheuner C."/>
            <person name="Sibirny A.A."/>
            <person name="Slot J.C."/>
            <person name="Stielow J.B."/>
            <person name="Sun H."/>
            <person name="Kurtzman C.P."/>
            <person name="Blackwell M."/>
            <person name="Grigoriev I.V."/>
            <person name="Jeffries T.W."/>
        </authorList>
    </citation>
    <scope>NUCLEOTIDE SEQUENCE [LARGE SCALE GENOMIC DNA]</scope>
    <source>
        <strain evidence="2">NRRL Y-17324</strain>
    </source>
</reference>
<evidence type="ECO:0000313" key="1">
    <source>
        <dbReference type="EMBL" id="ODV82111.1"/>
    </source>
</evidence>
<dbReference type="Proteomes" id="UP000094285">
    <property type="component" value="Unassembled WGS sequence"/>
</dbReference>
<dbReference type="AlphaFoldDB" id="A0A1E4SRI0"/>
<evidence type="ECO:0000313" key="2">
    <source>
        <dbReference type="Proteomes" id="UP000094285"/>
    </source>
</evidence>
<keyword evidence="2" id="KW-1185">Reference proteome</keyword>
<dbReference type="RefSeq" id="XP_020067233.1">
    <property type="nucleotide sequence ID" value="XM_020211417.1"/>
</dbReference>
<proteinExistence type="predicted"/>
<name>A0A1E4SRI0_9ASCO</name>
<sequence length="62" mass="7308">MFIGSGAILVRLTLEQVDGMQIRKLWYILARKAQGRYIPWQFVEWQILSRKSSQYEAAPYCV</sequence>
<organism evidence="1 2">
    <name type="scientific">Suhomyces tanzawaensis NRRL Y-17324</name>
    <dbReference type="NCBI Taxonomy" id="984487"/>
    <lineage>
        <taxon>Eukaryota</taxon>
        <taxon>Fungi</taxon>
        <taxon>Dikarya</taxon>
        <taxon>Ascomycota</taxon>
        <taxon>Saccharomycotina</taxon>
        <taxon>Pichiomycetes</taxon>
        <taxon>Debaryomycetaceae</taxon>
        <taxon>Suhomyces</taxon>
    </lineage>
</organism>
<gene>
    <name evidence="1" type="ORF">CANTADRAFT_88043</name>
</gene>
<accession>A0A1E4SRI0</accession>
<protein>
    <submittedName>
        <fullName evidence="1">Uncharacterized protein</fullName>
    </submittedName>
</protein>
<dbReference type="GeneID" id="30985553"/>